<sequence>MTSDDDNRLKELVRMCYHDGVMPIDIDPGEMMVEGREVRFKVNVALDQAKIAWLKEHTFTFIFRAGARFLPRNVKDDLVRAYEDKQVADGSFEAGSFQRGRIKIGSPNVISYVAKSREIASWLVNKGADELTVGSQRYVFEFKPWLTKAQLLAQRRVEDEENFWVVAVQVPLNAFFYLEVQIRRAVGPVLRSHPPEQDRMKPSLVNIKFDIDPSARNNMKDKFWIDTSEGDSLEVKLASSATPRCRRCRAFFHFENECRRNISQQSQPTSRGPATSQASMSQAPPPAPLYSGPMGPNGNGSSSASAVSSAMASSQAAMHIPSMPSSSILNPTFSPGLVSVADLRWACETSPLARSHRPVFYSGQSIPGRYLCRYQPVQYSPVSPLGYTPAFVCFRAHS</sequence>
<evidence type="ECO:0000313" key="3">
    <source>
        <dbReference type="Proteomes" id="UP000265515"/>
    </source>
</evidence>
<comment type="caution">
    <text evidence="2">The sequence shown here is derived from an EMBL/GenBank/DDBJ whole genome shotgun (WGS) entry which is preliminary data.</text>
</comment>
<evidence type="ECO:0000256" key="1">
    <source>
        <dbReference type="SAM" id="MobiDB-lite"/>
    </source>
</evidence>
<feature type="compositionally biased region" description="Low complexity" evidence="1">
    <location>
        <begin position="273"/>
        <end position="282"/>
    </location>
</feature>
<feature type="region of interest" description="Disordered" evidence="1">
    <location>
        <begin position="261"/>
        <end position="307"/>
    </location>
</feature>
<dbReference type="Gramene" id="GBG69532">
    <property type="protein sequence ID" value="GBG69532"/>
    <property type="gene ID" value="CBR_g4367"/>
</dbReference>
<name>A0A388KHK9_CHABU</name>
<gene>
    <name evidence="2" type="ORF">CBR_g4367</name>
</gene>
<dbReference type="Proteomes" id="UP000265515">
    <property type="component" value="Unassembled WGS sequence"/>
</dbReference>
<organism evidence="2 3">
    <name type="scientific">Chara braunii</name>
    <name type="common">Braun's stonewort</name>
    <dbReference type="NCBI Taxonomy" id="69332"/>
    <lineage>
        <taxon>Eukaryota</taxon>
        <taxon>Viridiplantae</taxon>
        <taxon>Streptophyta</taxon>
        <taxon>Charophyceae</taxon>
        <taxon>Charales</taxon>
        <taxon>Characeae</taxon>
        <taxon>Chara</taxon>
    </lineage>
</organism>
<dbReference type="AlphaFoldDB" id="A0A388KHK9"/>
<accession>A0A388KHK9</accession>
<protein>
    <submittedName>
        <fullName evidence="2">Uncharacterized protein</fullName>
    </submittedName>
</protein>
<dbReference type="EMBL" id="BFEA01000116">
    <property type="protein sequence ID" value="GBG69532.1"/>
    <property type="molecule type" value="Genomic_DNA"/>
</dbReference>
<reference evidence="2 3" key="1">
    <citation type="journal article" date="2018" name="Cell">
        <title>The Chara Genome: Secondary Complexity and Implications for Plant Terrestrialization.</title>
        <authorList>
            <person name="Nishiyama T."/>
            <person name="Sakayama H."/>
            <person name="Vries J.D."/>
            <person name="Buschmann H."/>
            <person name="Saint-Marcoux D."/>
            <person name="Ullrich K.K."/>
            <person name="Haas F.B."/>
            <person name="Vanderstraeten L."/>
            <person name="Becker D."/>
            <person name="Lang D."/>
            <person name="Vosolsobe S."/>
            <person name="Rombauts S."/>
            <person name="Wilhelmsson P.K.I."/>
            <person name="Janitza P."/>
            <person name="Kern R."/>
            <person name="Heyl A."/>
            <person name="Rumpler F."/>
            <person name="Villalobos L.I.A.C."/>
            <person name="Clay J.M."/>
            <person name="Skokan R."/>
            <person name="Toyoda A."/>
            <person name="Suzuki Y."/>
            <person name="Kagoshima H."/>
            <person name="Schijlen E."/>
            <person name="Tajeshwar N."/>
            <person name="Catarino B."/>
            <person name="Hetherington A.J."/>
            <person name="Saltykova A."/>
            <person name="Bonnot C."/>
            <person name="Breuninger H."/>
            <person name="Symeonidi A."/>
            <person name="Radhakrishnan G.V."/>
            <person name="Van Nieuwerburgh F."/>
            <person name="Deforce D."/>
            <person name="Chang C."/>
            <person name="Karol K.G."/>
            <person name="Hedrich R."/>
            <person name="Ulvskov P."/>
            <person name="Glockner G."/>
            <person name="Delwiche C.F."/>
            <person name="Petrasek J."/>
            <person name="Van de Peer Y."/>
            <person name="Friml J."/>
            <person name="Beilby M."/>
            <person name="Dolan L."/>
            <person name="Kohara Y."/>
            <person name="Sugano S."/>
            <person name="Fujiyama A."/>
            <person name="Delaux P.-M."/>
            <person name="Quint M."/>
            <person name="TheiBen G."/>
            <person name="Hagemann M."/>
            <person name="Harholt J."/>
            <person name="Dunand C."/>
            <person name="Zachgo S."/>
            <person name="Langdale J."/>
            <person name="Maumus F."/>
            <person name="Straeten D.V.D."/>
            <person name="Gould S.B."/>
            <person name="Rensing S.A."/>
        </authorList>
    </citation>
    <scope>NUCLEOTIDE SEQUENCE [LARGE SCALE GENOMIC DNA]</scope>
    <source>
        <strain evidence="2 3">S276</strain>
    </source>
</reference>
<proteinExistence type="predicted"/>
<feature type="compositionally biased region" description="Polar residues" evidence="1">
    <location>
        <begin position="261"/>
        <end position="272"/>
    </location>
</feature>
<evidence type="ECO:0000313" key="2">
    <source>
        <dbReference type="EMBL" id="GBG69532.1"/>
    </source>
</evidence>
<keyword evidence="3" id="KW-1185">Reference proteome</keyword>